<dbReference type="EMBL" id="BPFH01000002">
    <property type="protein sequence ID" value="GIT94800.1"/>
    <property type="molecule type" value="Genomic_DNA"/>
</dbReference>
<comment type="caution">
    <text evidence="4">The sequence shown here is derived from an EMBL/GenBank/DDBJ whole genome shotgun (WGS) entry which is preliminary data.</text>
</comment>
<feature type="chain" id="PRO_5046537074" evidence="1">
    <location>
        <begin position="23"/>
        <end position="411"/>
    </location>
</feature>
<reference evidence="4 5" key="1">
    <citation type="submission" date="2021-05" db="EMBL/GenBank/DDBJ databases">
        <title>Bacteria Genome sequencing.</title>
        <authorList>
            <person name="Takabe Y."/>
            <person name="Nakajima Y."/>
            <person name="Suzuki S."/>
            <person name="Shiozaki T."/>
        </authorList>
    </citation>
    <scope>NUCLEOTIDE SEQUENCE [LARGE SCALE GENOMIC DNA]</scope>
    <source>
        <strain evidence="4 5">AI_62</strain>
    </source>
</reference>
<dbReference type="NCBIfam" id="TIGR02283">
    <property type="entry name" value="MltB_2"/>
    <property type="match status" value="1"/>
</dbReference>
<protein>
    <submittedName>
        <fullName evidence="4">Murein transglycosylase</fullName>
    </submittedName>
</protein>
<dbReference type="Pfam" id="PF01471">
    <property type="entry name" value="PG_binding_1"/>
    <property type="match status" value="1"/>
</dbReference>
<dbReference type="InterPro" id="IPR036365">
    <property type="entry name" value="PGBD-like_sf"/>
</dbReference>
<dbReference type="Gene3D" id="1.10.530.10">
    <property type="match status" value="1"/>
</dbReference>
<keyword evidence="5" id="KW-1185">Reference proteome</keyword>
<dbReference type="PANTHER" id="PTHR30163">
    <property type="entry name" value="MEMBRANE-BOUND LYTIC MUREIN TRANSGLYCOSYLASE B"/>
    <property type="match status" value="1"/>
</dbReference>
<evidence type="ECO:0000313" key="5">
    <source>
        <dbReference type="Proteomes" id="UP000786693"/>
    </source>
</evidence>
<accession>A0ABQ4NKP5</accession>
<organism evidence="4 5">
    <name type="scientific">Jannaschia pagri</name>
    <dbReference type="NCBI Taxonomy" id="2829797"/>
    <lineage>
        <taxon>Bacteria</taxon>
        <taxon>Pseudomonadati</taxon>
        <taxon>Pseudomonadota</taxon>
        <taxon>Alphaproteobacteria</taxon>
        <taxon>Rhodobacterales</taxon>
        <taxon>Roseobacteraceae</taxon>
        <taxon>Jannaschia</taxon>
    </lineage>
</organism>
<dbReference type="InterPro" id="IPR043426">
    <property type="entry name" value="MltB-like"/>
</dbReference>
<dbReference type="CDD" id="cd13399">
    <property type="entry name" value="Slt35-like"/>
    <property type="match status" value="1"/>
</dbReference>
<dbReference type="InterPro" id="IPR023346">
    <property type="entry name" value="Lysozyme-like_dom_sf"/>
</dbReference>
<name>A0ABQ4NKP5_9RHOB</name>
<gene>
    <name evidence="4" type="primary">MltB</name>
    <name evidence="4" type="ORF">JANAI62_14230</name>
</gene>
<dbReference type="SUPFAM" id="SSF53955">
    <property type="entry name" value="Lysozyme-like"/>
    <property type="match status" value="1"/>
</dbReference>
<feature type="signal peptide" evidence="1">
    <location>
        <begin position="1"/>
        <end position="22"/>
    </location>
</feature>
<feature type="domain" description="Peptidoglycan binding-like" evidence="2">
    <location>
        <begin position="357"/>
        <end position="408"/>
    </location>
</feature>
<keyword evidence="1" id="KW-0732">Signal</keyword>
<evidence type="ECO:0000313" key="4">
    <source>
        <dbReference type="EMBL" id="GIT94800.1"/>
    </source>
</evidence>
<dbReference type="InterPro" id="IPR002477">
    <property type="entry name" value="Peptidoglycan-bd-like"/>
</dbReference>
<dbReference type="PANTHER" id="PTHR30163:SF8">
    <property type="entry name" value="LYTIC MUREIN TRANSGLYCOSYLASE"/>
    <property type="match status" value="1"/>
</dbReference>
<dbReference type="RefSeq" id="WP_220748301.1">
    <property type="nucleotide sequence ID" value="NZ_BPFH01000002.1"/>
</dbReference>
<evidence type="ECO:0000256" key="1">
    <source>
        <dbReference type="SAM" id="SignalP"/>
    </source>
</evidence>
<dbReference type="Gene3D" id="1.10.8.350">
    <property type="entry name" value="Bacterial muramidase"/>
    <property type="match status" value="1"/>
</dbReference>
<dbReference type="Pfam" id="PF13406">
    <property type="entry name" value="SLT_2"/>
    <property type="match status" value="1"/>
</dbReference>
<sequence length="411" mass="44084">MGRVIAGILGASLALWPMASGADAPQSSDRPVARTATPPVSDMAAWLTAFRPRALAAGISDDTYDRALANVSYQPDIVRLDRNQSEFTKTIWEYLDTAVSAARVRNGQAALARYGQQLDRIEARYGVPKEIIVAIWGLESSYGAVRGNTPTIQSIATLAFDGRRADLWEGELLAVLQIVEAREAAPATLRGSWAGAMGHTQFLPTSYLAHAQDWDDNGRRDIWGDDPLDALASTGAYLAHFGWTTGQPWGVEVRLPDGFDYRLTGELVTKTAEAWAALGVRPVGGGSLPPGDGVSIRVPGGHTGAAFATYPNFRVLESYNTADAYVIGVGHLADRLAGGPPIQGGWPEGDRALTFAERVEMQRLLAAKGFDPKKFDGLVGPLTLEAIQQYQQATGQIPDGYANPALLRGLR</sequence>
<dbReference type="InterPro" id="IPR011970">
    <property type="entry name" value="MltB_2"/>
</dbReference>
<dbReference type="Proteomes" id="UP000786693">
    <property type="component" value="Unassembled WGS sequence"/>
</dbReference>
<feature type="domain" description="Transglycosylase SLT" evidence="3">
    <location>
        <begin position="44"/>
        <end position="334"/>
    </location>
</feature>
<proteinExistence type="predicted"/>
<dbReference type="Gene3D" id="1.10.101.10">
    <property type="entry name" value="PGBD-like superfamily/PGBD"/>
    <property type="match status" value="1"/>
</dbReference>
<dbReference type="InterPro" id="IPR031304">
    <property type="entry name" value="SLT_2"/>
</dbReference>
<evidence type="ECO:0000259" key="3">
    <source>
        <dbReference type="Pfam" id="PF13406"/>
    </source>
</evidence>
<dbReference type="SUPFAM" id="SSF47090">
    <property type="entry name" value="PGBD-like"/>
    <property type="match status" value="1"/>
</dbReference>
<evidence type="ECO:0000259" key="2">
    <source>
        <dbReference type="Pfam" id="PF01471"/>
    </source>
</evidence>
<dbReference type="InterPro" id="IPR036366">
    <property type="entry name" value="PGBDSf"/>
</dbReference>